<dbReference type="EMBL" id="CALNXK010000113">
    <property type="protein sequence ID" value="CAH3159160.1"/>
    <property type="molecule type" value="Genomic_DNA"/>
</dbReference>
<dbReference type="Proteomes" id="UP001159405">
    <property type="component" value="Unassembled WGS sequence"/>
</dbReference>
<keyword evidence="2" id="KW-1185">Reference proteome</keyword>
<evidence type="ECO:0000313" key="2">
    <source>
        <dbReference type="Proteomes" id="UP001159405"/>
    </source>
</evidence>
<name>A0ABN8Q975_9CNID</name>
<reference evidence="1 2" key="1">
    <citation type="submission" date="2022-05" db="EMBL/GenBank/DDBJ databases">
        <authorList>
            <consortium name="Genoscope - CEA"/>
            <person name="William W."/>
        </authorList>
    </citation>
    <scope>NUCLEOTIDE SEQUENCE [LARGE SCALE GENOMIC DNA]</scope>
</reference>
<sequence>MDRFRVTGDLYRIAKGLSRASIWFRGKLLTYNKPVNSEELGEMAVFAGKITMTQVMHVYSHDYTKSLYSIEYSICVHWPKAIDMMI</sequence>
<protein>
    <submittedName>
        <fullName evidence="1">Uncharacterized protein</fullName>
    </submittedName>
</protein>
<gene>
    <name evidence="1" type="ORF">PLOB_00003498</name>
</gene>
<comment type="caution">
    <text evidence="1">The sequence shown here is derived from an EMBL/GenBank/DDBJ whole genome shotgun (WGS) entry which is preliminary data.</text>
</comment>
<proteinExistence type="predicted"/>
<evidence type="ECO:0000313" key="1">
    <source>
        <dbReference type="EMBL" id="CAH3159160.1"/>
    </source>
</evidence>
<organism evidence="1 2">
    <name type="scientific">Porites lobata</name>
    <dbReference type="NCBI Taxonomy" id="104759"/>
    <lineage>
        <taxon>Eukaryota</taxon>
        <taxon>Metazoa</taxon>
        <taxon>Cnidaria</taxon>
        <taxon>Anthozoa</taxon>
        <taxon>Hexacorallia</taxon>
        <taxon>Scleractinia</taxon>
        <taxon>Fungiina</taxon>
        <taxon>Poritidae</taxon>
        <taxon>Porites</taxon>
    </lineage>
</organism>
<accession>A0ABN8Q975</accession>